<evidence type="ECO:0000256" key="1">
    <source>
        <dbReference type="SAM" id="MobiDB-lite"/>
    </source>
</evidence>
<feature type="compositionally biased region" description="Basic and acidic residues" evidence="1">
    <location>
        <begin position="70"/>
        <end position="80"/>
    </location>
</feature>
<evidence type="ECO:0000313" key="6">
    <source>
        <dbReference type="EMBL" id="VFK09693.1"/>
    </source>
</evidence>
<evidence type="ECO:0000313" key="3">
    <source>
        <dbReference type="EMBL" id="VFJ68280.1"/>
    </source>
</evidence>
<gene>
    <name evidence="3" type="ORF">BECKFM1743A_GA0114220_104694</name>
    <name evidence="5" type="ORF">BECKFM1743A_GA0114220_110041</name>
    <name evidence="6" type="ORF">BECKFM1743B_GA0114221_101131</name>
    <name evidence="7" type="ORF">BECKFM1743B_GA0114221_109721</name>
    <name evidence="4" type="ORF">BECKFM1743C_GA0114222_105391</name>
</gene>
<dbReference type="EMBL" id="CAADFL010000113">
    <property type="protein sequence ID" value="VFK09693.1"/>
    <property type="molecule type" value="Genomic_DNA"/>
</dbReference>
<evidence type="ECO:0000313" key="4">
    <source>
        <dbReference type="EMBL" id="VFJ69986.1"/>
    </source>
</evidence>
<organism evidence="5">
    <name type="scientific">Candidatus Kentrum sp. FM</name>
    <dbReference type="NCBI Taxonomy" id="2126340"/>
    <lineage>
        <taxon>Bacteria</taxon>
        <taxon>Pseudomonadati</taxon>
        <taxon>Pseudomonadota</taxon>
        <taxon>Gammaproteobacteria</taxon>
        <taxon>Candidatus Kentrum</taxon>
    </lineage>
</organism>
<keyword evidence="2" id="KW-0472">Membrane</keyword>
<dbReference type="EMBL" id="CAADFL010000972">
    <property type="protein sequence ID" value="VFK24147.1"/>
    <property type="molecule type" value="Genomic_DNA"/>
</dbReference>
<name>A0A450U365_9GAMM</name>
<evidence type="ECO:0000256" key="2">
    <source>
        <dbReference type="SAM" id="Phobius"/>
    </source>
</evidence>
<dbReference type="EMBL" id="CAADFA010000539">
    <property type="protein sequence ID" value="VFJ69986.1"/>
    <property type="molecule type" value="Genomic_DNA"/>
</dbReference>
<reference evidence="5" key="1">
    <citation type="submission" date="2019-02" db="EMBL/GenBank/DDBJ databases">
        <authorList>
            <person name="Gruber-Vodicka R. H."/>
            <person name="Seah K. B. B."/>
        </authorList>
    </citation>
    <scope>NUCLEOTIDE SEQUENCE</scope>
    <source>
        <strain evidence="5">BECK_BZ163</strain>
        <strain evidence="6">BECK_BZ164</strain>
        <strain evidence="4">BECK_BZ165</strain>
    </source>
</reference>
<dbReference type="AlphaFoldDB" id="A0A450U365"/>
<keyword evidence="2" id="KW-0812">Transmembrane</keyword>
<accession>A0A450U365</accession>
<sequence length="86" mass="9544">MSYFGNAPDDASTLAISPFALAFLVGYNLDVLFLSMDRIIQALNHTIGERLQNNNRKNQAAASKTARPKQSQDMEKRQSDPVRSTS</sequence>
<dbReference type="EMBL" id="CAADEZ010000469">
    <property type="protein sequence ID" value="VFJ68280.1"/>
    <property type="molecule type" value="Genomic_DNA"/>
</dbReference>
<feature type="region of interest" description="Disordered" evidence="1">
    <location>
        <begin position="51"/>
        <end position="86"/>
    </location>
</feature>
<keyword evidence="2" id="KW-1133">Transmembrane helix</keyword>
<proteinExistence type="predicted"/>
<feature type="transmembrane region" description="Helical" evidence="2">
    <location>
        <begin position="12"/>
        <end position="34"/>
    </location>
</feature>
<feature type="compositionally biased region" description="Polar residues" evidence="1">
    <location>
        <begin position="51"/>
        <end position="62"/>
    </location>
</feature>
<dbReference type="EMBL" id="CAADEZ010001004">
    <property type="protein sequence ID" value="VFJ77580.1"/>
    <property type="molecule type" value="Genomic_DNA"/>
</dbReference>
<evidence type="ECO:0000313" key="7">
    <source>
        <dbReference type="EMBL" id="VFK24147.1"/>
    </source>
</evidence>
<protein>
    <submittedName>
        <fullName evidence="5">Uncharacterized protein</fullName>
    </submittedName>
</protein>
<evidence type="ECO:0000313" key="5">
    <source>
        <dbReference type="EMBL" id="VFJ77580.1"/>
    </source>
</evidence>